<reference evidence="1 2" key="1">
    <citation type="submission" date="2016-02" db="EMBL/GenBank/DDBJ databases">
        <title>Comparative genomic and transcriptomic foundation for Pichia pastoris.</title>
        <authorList>
            <person name="Love K.R."/>
            <person name="Shah K.A."/>
            <person name="Whittaker C.A."/>
            <person name="Wu J."/>
            <person name="Bartlett M.C."/>
            <person name="Ma D."/>
            <person name="Leeson R.L."/>
            <person name="Priest M."/>
            <person name="Young S.K."/>
            <person name="Love J.C."/>
        </authorList>
    </citation>
    <scope>NUCLEOTIDE SEQUENCE [LARGE SCALE GENOMIC DNA]</scope>
    <source>
        <strain evidence="1 2">ATCC 28485</strain>
    </source>
</reference>
<sequence>MKQRYSLHLATPTYVIKPKEVLAILVRRSLIARVQLHSTTHVLSNSLGWGGGPQSMDSGENISTSGYSDNGSCAYISSLPSQVCIFKSQPLLYVYVRPGKFRFARLRYKNTS</sequence>
<gene>
    <name evidence="1" type="ORF">ATY40_BA7501151</name>
</gene>
<accession>A0A1B2J7F7</accession>
<dbReference type="EMBL" id="CP014584">
    <property type="protein sequence ID" value="ANZ73917.1"/>
    <property type="molecule type" value="Genomic_DNA"/>
</dbReference>
<name>A0A1B2J7F7_PICPA</name>
<protein>
    <submittedName>
        <fullName evidence="1">BA75_01151T0</fullName>
    </submittedName>
</protein>
<dbReference type="Proteomes" id="UP000094565">
    <property type="component" value="Chromosome 1"/>
</dbReference>
<proteinExistence type="predicted"/>
<organism evidence="1 2">
    <name type="scientific">Komagataella pastoris</name>
    <name type="common">Yeast</name>
    <name type="synonym">Pichia pastoris</name>
    <dbReference type="NCBI Taxonomy" id="4922"/>
    <lineage>
        <taxon>Eukaryota</taxon>
        <taxon>Fungi</taxon>
        <taxon>Dikarya</taxon>
        <taxon>Ascomycota</taxon>
        <taxon>Saccharomycotina</taxon>
        <taxon>Pichiomycetes</taxon>
        <taxon>Pichiales</taxon>
        <taxon>Pichiaceae</taxon>
        <taxon>Komagataella</taxon>
    </lineage>
</organism>
<evidence type="ECO:0000313" key="1">
    <source>
        <dbReference type="EMBL" id="ANZ73917.1"/>
    </source>
</evidence>
<evidence type="ECO:0000313" key="2">
    <source>
        <dbReference type="Proteomes" id="UP000094565"/>
    </source>
</evidence>
<dbReference type="AlphaFoldDB" id="A0A1B2J7F7"/>
<keyword evidence="2" id="KW-1185">Reference proteome</keyword>